<dbReference type="Proteomes" id="UP000011612">
    <property type="component" value="Unassembled WGS sequence"/>
</dbReference>
<dbReference type="Pfam" id="PF18204">
    <property type="entry name" value="PGF-CTERM"/>
    <property type="match status" value="1"/>
</dbReference>
<dbReference type="GO" id="GO:0005886">
    <property type="term" value="C:plasma membrane"/>
    <property type="evidence" value="ECO:0007669"/>
    <property type="project" value="UniProtKB-SubCell"/>
</dbReference>
<dbReference type="RefSeq" id="WP_008323491.1">
    <property type="nucleotide sequence ID" value="NZ_AOLK01000015.1"/>
</dbReference>
<evidence type="ECO:0000313" key="4">
    <source>
        <dbReference type="Proteomes" id="UP000011612"/>
    </source>
</evidence>
<evidence type="ECO:0000313" key="3">
    <source>
        <dbReference type="EMBL" id="ELZ85501.1"/>
    </source>
</evidence>
<accession>M0HM04</accession>
<comment type="caution">
    <text evidence="3">The sequence shown here is derived from an EMBL/GenBank/DDBJ whole genome shotgun (WGS) entry which is preliminary data.</text>
</comment>
<dbReference type="InterPro" id="IPR026371">
    <property type="entry name" value="PGF_CTERM"/>
</dbReference>
<protein>
    <recommendedName>
        <fullName evidence="2">PGF-CTERM archaeal protein-sorting signal domain-containing protein</fullName>
    </recommendedName>
</protein>
<evidence type="ECO:0000256" key="1">
    <source>
        <dbReference type="ARBA" id="ARBA00022729"/>
    </source>
</evidence>
<sequence>GFGIAVALVALVAAALLAVRRD</sequence>
<organism evidence="3 4">
    <name type="scientific">Haloferax elongans ATCC BAA-1513</name>
    <dbReference type="NCBI Taxonomy" id="1230453"/>
    <lineage>
        <taxon>Archaea</taxon>
        <taxon>Methanobacteriati</taxon>
        <taxon>Methanobacteriota</taxon>
        <taxon>Stenosarchaea group</taxon>
        <taxon>Halobacteria</taxon>
        <taxon>Halobacteriales</taxon>
        <taxon>Haloferacaceae</taxon>
        <taxon>Haloferax</taxon>
    </lineage>
</organism>
<evidence type="ECO:0000259" key="2">
    <source>
        <dbReference type="Pfam" id="PF18204"/>
    </source>
</evidence>
<dbReference type="AlphaFoldDB" id="M0HM04"/>
<dbReference type="NCBIfam" id="TIGR04126">
    <property type="entry name" value="PGF_CTERM"/>
    <property type="match status" value="1"/>
</dbReference>
<proteinExistence type="predicted"/>
<feature type="domain" description="PGF-CTERM archaeal protein-sorting signal" evidence="2">
    <location>
        <begin position="1"/>
        <end position="21"/>
    </location>
</feature>
<dbReference type="GO" id="GO:0030115">
    <property type="term" value="C:S-layer"/>
    <property type="evidence" value="ECO:0007669"/>
    <property type="project" value="UniProtKB-SubCell"/>
</dbReference>
<keyword evidence="4" id="KW-1185">Reference proteome</keyword>
<name>M0HM04_HALEO</name>
<gene>
    <name evidence="3" type="ORF">C453_06788</name>
</gene>
<dbReference type="EMBL" id="AOLK01000015">
    <property type="protein sequence ID" value="ELZ85501.1"/>
    <property type="molecule type" value="Genomic_DNA"/>
</dbReference>
<keyword evidence="1" id="KW-0732">Signal</keyword>
<reference evidence="3 4" key="1">
    <citation type="journal article" date="2014" name="PLoS Genet.">
        <title>Phylogenetically driven sequencing of extremely halophilic archaea reveals strategies for static and dynamic osmo-response.</title>
        <authorList>
            <person name="Becker E.A."/>
            <person name="Seitzer P.M."/>
            <person name="Tritt A."/>
            <person name="Larsen D."/>
            <person name="Krusor M."/>
            <person name="Yao A.I."/>
            <person name="Wu D."/>
            <person name="Madern D."/>
            <person name="Eisen J.A."/>
            <person name="Darling A.E."/>
            <person name="Facciotti M.T."/>
        </authorList>
    </citation>
    <scope>NUCLEOTIDE SEQUENCE [LARGE SCALE GENOMIC DNA]</scope>
    <source>
        <strain evidence="3 4">ATCC BAA-1513</strain>
    </source>
</reference>
<feature type="non-terminal residue" evidence="3">
    <location>
        <position position="1"/>
    </location>
</feature>